<gene>
    <name evidence="1" type="ORF">J2S57_005083</name>
</gene>
<accession>A0ABT9PA92</accession>
<dbReference type="Proteomes" id="UP001235712">
    <property type="component" value="Unassembled WGS sequence"/>
</dbReference>
<dbReference type="EMBL" id="JAUSQZ010000001">
    <property type="protein sequence ID" value="MDP9829334.1"/>
    <property type="molecule type" value="Genomic_DNA"/>
</dbReference>
<protein>
    <recommendedName>
        <fullName evidence="3">ParB-like nuclease family protein</fullName>
    </recommendedName>
</protein>
<keyword evidence="2" id="KW-1185">Reference proteome</keyword>
<sequence length="281" mass="31399">MTIFASIAQDQVTVENISPKEAASLLGTQVRNRPLNRARVDQYAGDMEAGRWRRTKSVISVDRDGHLIDGQHRLTAVILSGSTQEFIVSRGHDPEDQMYMDLTGVRTPPQQMAMMGSRHASRQSTVAKHVLAYDTGVMQASPGNRGGGRYPGLPAIIEFQKKHEEDILWAIDLVLTYGIAKTAFGEAALMSTAFLITRATSKPEVESFWDEWLNPEHATSSNAILRLARLNPGEYKKEAASGQICALLHAWNDYRSGRERKQRIMLKRAGQWIAFPERILP</sequence>
<evidence type="ECO:0000313" key="2">
    <source>
        <dbReference type="Proteomes" id="UP001235712"/>
    </source>
</evidence>
<evidence type="ECO:0008006" key="3">
    <source>
        <dbReference type="Google" id="ProtNLM"/>
    </source>
</evidence>
<organism evidence="1 2">
    <name type="scientific">Kineosporia succinea</name>
    <dbReference type="NCBI Taxonomy" id="84632"/>
    <lineage>
        <taxon>Bacteria</taxon>
        <taxon>Bacillati</taxon>
        <taxon>Actinomycetota</taxon>
        <taxon>Actinomycetes</taxon>
        <taxon>Kineosporiales</taxon>
        <taxon>Kineosporiaceae</taxon>
        <taxon>Kineosporia</taxon>
    </lineage>
</organism>
<dbReference type="RefSeq" id="WP_307247428.1">
    <property type="nucleotide sequence ID" value="NZ_JAUSQZ010000001.1"/>
</dbReference>
<name>A0ABT9PA92_9ACTN</name>
<evidence type="ECO:0000313" key="1">
    <source>
        <dbReference type="EMBL" id="MDP9829334.1"/>
    </source>
</evidence>
<proteinExistence type="predicted"/>
<comment type="caution">
    <text evidence="1">The sequence shown here is derived from an EMBL/GenBank/DDBJ whole genome shotgun (WGS) entry which is preliminary data.</text>
</comment>
<reference evidence="1 2" key="1">
    <citation type="submission" date="2023-07" db="EMBL/GenBank/DDBJ databases">
        <title>Sequencing the genomes of 1000 actinobacteria strains.</title>
        <authorList>
            <person name="Klenk H.-P."/>
        </authorList>
    </citation>
    <scope>NUCLEOTIDE SEQUENCE [LARGE SCALE GENOMIC DNA]</scope>
    <source>
        <strain evidence="1 2">DSM 44388</strain>
    </source>
</reference>